<sequence>MEENNSFLDPLQSSYKYQVAEALNYSSKKTPKKASKQASRTPSKMQAATVCFTGPMPLKSTKTLVPRKSTKTYRTVICPKAVAVAAPDNDTVDYTSSASVFPAEACETIGGTACDVEMFPEVKLQSQPSNAKAKVASTEIDRDYLEYNEPRTVFPDEACDDLGGEFCDPEYQRGG</sequence>
<protein>
    <submittedName>
        <fullName evidence="3">Light-regulated protein, chloroplastic</fullName>
    </submittedName>
</protein>
<dbReference type="Pfam" id="PF07207">
    <property type="entry name" value="Lir1"/>
    <property type="match status" value="1"/>
</dbReference>
<gene>
    <name evidence="3" type="primary">LOC120276481</name>
</gene>
<evidence type="ECO:0000256" key="1">
    <source>
        <dbReference type="SAM" id="MobiDB-lite"/>
    </source>
</evidence>
<dbReference type="RefSeq" id="XP_039139172.1">
    <property type="nucleotide sequence ID" value="XM_039283238.1"/>
</dbReference>
<name>A0AB40CHX6_DIOCR</name>
<dbReference type="InterPro" id="IPR009856">
    <property type="entry name" value="Lir1"/>
</dbReference>
<proteinExistence type="predicted"/>
<dbReference type="GeneID" id="120276481"/>
<dbReference type="AlphaFoldDB" id="A0AB40CHX6"/>
<reference evidence="3" key="1">
    <citation type="submission" date="2025-08" db="UniProtKB">
        <authorList>
            <consortium name="RefSeq"/>
        </authorList>
    </citation>
    <scope>IDENTIFICATION</scope>
</reference>
<accession>A0AB40CHX6</accession>
<feature type="compositionally biased region" description="Polar residues" evidence="1">
    <location>
        <begin position="36"/>
        <end position="46"/>
    </location>
</feature>
<dbReference type="GO" id="GO:0009507">
    <property type="term" value="C:chloroplast"/>
    <property type="evidence" value="ECO:0007669"/>
    <property type="project" value="InterPro"/>
</dbReference>
<evidence type="ECO:0000313" key="2">
    <source>
        <dbReference type="Proteomes" id="UP001515500"/>
    </source>
</evidence>
<feature type="region of interest" description="Disordered" evidence="1">
    <location>
        <begin position="27"/>
        <end position="46"/>
    </location>
</feature>
<organism evidence="2 3">
    <name type="scientific">Dioscorea cayennensis subsp. rotundata</name>
    <name type="common">White Guinea yam</name>
    <name type="synonym">Dioscorea rotundata</name>
    <dbReference type="NCBI Taxonomy" id="55577"/>
    <lineage>
        <taxon>Eukaryota</taxon>
        <taxon>Viridiplantae</taxon>
        <taxon>Streptophyta</taxon>
        <taxon>Embryophyta</taxon>
        <taxon>Tracheophyta</taxon>
        <taxon>Spermatophyta</taxon>
        <taxon>Magnoliopsida</taxon>
        <taxon>Liliopsida</taxon>
        <taxon>Dioscoreales</taxon>
        <taxon>Dioscoreaceae</taxon>
        <taxon>Dioscorea</taxon>
    </lineage>
</organism>
<evidence type="ECO:0000313" key="3">
    <source>
        <dbReference type="RefSeq" id="XP_039139172.1"/>
    </source>
</evidence>
<keyword evidence="2" id="KW-1185">Reference proteome</keyword>
<dbReference type="PANTHER" id="PTHR36762:SF2">
    <property type="entry name" value="LIGHT-REGULATED PROTEIN 1, CHLOROPLASTIC"/>
    <property type="match status" value="1"/>
</dbReference>
<dbReference type="Proteomes" id="UP001515500">
    <property type="component" value="Chromosome 14"/>
</dbReference>
<dbReference type="PANTHER" id="PTHR36762">
    <property type="entry name" value="LIGHT-REGULATED PROTEIN 1, CHLOROPLASTIC"/>
    <property type="match status" value="1"/>
</dbReference>